<dbReference type="RefSeq" id="WP_213166925.1">
    <property type="nucleotide sequence ID" value="NZ_CP058559.1"/>
</dbReference>
<proteinExistence type="predicted"/>
<reference evidence="1 2" key="1">
    <citation type="submission" date="2020-07" db="EMBL/GenBank/DDBJ databases">
        <title>Alkalicella. sp. LB2 genome.</title>
        <authorList>
            <person name="Postec A."/>
            <person name="Quemeneur M."/>
        </authorList>
    </citation>
    <scope>NUCLEOTIDE SEQUENCE [LARGE SCALE GENOMIC DNA]</scope>
    <source>
        <strain evidence="1 2">LB2</strain>
    </source>
</reference>
<dbReference type="KEGG" id="acae:HYG86_18005"/>
<protein>
    <recommendedName>
        <fullName evidence="3">DUF4375 domain-containing protein</fullName>
    </recommendedName>
</protein>
<dbReference type="AlphaFoldDB" id="A0A7G9WCX0"/>
<dbReference type="Proteomes" id="UP000516160">
    <property type="component" value="Chromosome"/>
</dbReference>
<evidence type="ECO:0000313" key="2">
    <source>
        <dbReference type="Proteomes" id="UP000516160"/>
    </source>
</evidence>
<accession>A0A7G9WCX0</accession>
<dbReference type="EMBL" id="CP058559">
    <property type="protein sequence ID" value="QNO16532.1"/>
    <property type="molecule type" value="Genomic_DNA"/>
</dbReference>
<gene>
    <name evidence="1" type="ORF">HYG86_18005</name>
</gene>
<name>A0A7G9WCX0_ALKCA</name>
<evidence type="ECO:0000313" key="1">
    <source>
        <dbReference type="EMBL" id="QNO16532.1"/>
    </source>
</evidence>
<keyword evidence="2" id="KW-1185">Reference proteome</keyword>
<organism evidence="1 2">
    <name type="scientific">Alkalicella caledoniensis</name>
    <dbReference type="NCBI Taxonomy" id="2731377"/>
    <lineage>
        <taxon>Bacteria</taxon>
        <taxon>Bacillati</taxon>
        <taxon>Bacillota</taxon>
        <taxon>Clostridia</taxon>
        <taxon>Eubacteriales</taxon>
        <taxon>Proteinivoracaceae</taxon>
        <taxon>Alkalicella</taxon>
    </lineage>
</organism>
<evidence type="ECO:0008006" key="3">
    <source>
        <dbReference type="Google" id="ProtNLM"/>
    </source>
</evidence>
<sequence>MSRFKKMLSSPIFLVFLIFLFVFSFLRFTYVNKELKRERGSQAYYQLNDAKFLTRFIDMKLETDGTDSIDDDLLMHVNHLVYVSGRPLSTFEFLLQDGYQTLLRQLSSTASEHEKEQLVVAVEFFHEDLREIVRFANSECEIVLSRDEDGNTKSSKGDYINYAKLTDPNYRLYEEFNALVLQKIEDNRERLREVGK</sequence>